<name>A0A4R6KJW0_9ACTN</name>
<protein>
    <submittedName>
        <fullName evidence="2">Helix-turn-helix protein</fullName>
    </submittedName>
</protein>
<reference evidence="2 3" key="1">
    <citation type="submission" date="2019-03" db="EMBL/GenBank/DDBJ databases">
        <title>Genomic Encyclopedia of Type Strains, Phase III (KMG-III): the genomes of soil and plant-associated and newly described type strains.</title>
        <authorList>
            <person name="Whitman W."/>
        </authorList>
    </citation>
    <scope>NUCLEOTIDE SEQUENCE [LARGE SCALE GENOMIC DNA]</scope>
    <source>
        <strain evidence="2 3">VKM Ac-2527</strain>
    </source>
</reference>
<dbReference type="EMBL" id="SNWQ01000003">
    <property type="protein sequence ID" value="TDO51607.1"/>
    <property type="molecule type" value="Genomic_DNA"/>
</dbReference>
<dbReference type="Pfam" id="PF17765">
    <property type="entry name" value="MLTR_LBD"/>
    <property type="match status" value="1"/>
</dbReference>
<evidence type="ECO:0000259" key="1">
    <source>
        <dbReference type="PROSITE" id="PS50943"/>
    </source>
</evidence>
<dbReference type="InterPro" id="IPR041413">
    <property type="entry name" value="MLTR_LBD"/>
</dbReference>
<dbReference type="PROSITE" id="PS50943">
    <property type="entry name" value="HTH_CROC1"/>
    <property type="match status" value="1"/>
</dbReference>
<evidence type="ECO:0000313" key="3">
    <source>
        <dbReference type="Proteomes" id="UP000295388"/>
    </source>
</evidence>
<organism evidence="2 3">
    <name type="scientific">Kribbella caucasensis</name>
    <dbReference type="NCBI Taxonomy" id="2512215"/>
    <lineage>
        <taxon>Bacteria</taxon>
        <taxon>Bacillati</taxon>
        <taxon>Actinomycetota</taxon>
        <taxon>Actinomycetes</taxon>
        <taxon>Propionibacteriales</taxon>
        <taxon>Kribbellaceae</taxon>
        <taxon>Kribbella</taxon>
    </lineage>
</organism>
<dbReference type="OrthoDB" id="3806821at2"/>
<dbReference type="Proteomes" id="UP000295388">
    <property type="component" value="Unassembled WGS sequence"/>
</dbReference>
<comment type="caution">
    <text evidence="2">The sequence shown here is derived from an EMBL/GenBank/DDBJ whole genome shotgun (WGS) entry which is preliminary data.</text>
</comment>
<dbReference type="RefSeq" id="WP_133799527.1">
    <property type="nucleotide sequence ID" value="NZ_SNWQ01000003.1"/>
</dbReference>
<dbReference type="PANTHER" id="PTHR35010">
    <property type="entry name" value="BLL4672 PROTEIN-RELATED"/>
    <property type="match status" value="1"/>
</dbReference>
<evidence type="ECO:0000313" key="2">
    <source>
        <dbReference type="EMBL" id="TDO51607.1"/>
    </source>
</evidence>
<dbReference type="AlphaFoldDB" id="A0A4R6KJW0"/>
<accession>A0A4R6KJW0</accession>
<sequence>MSTKDDIREFLIARRANITPEQAGLPAGVTERRVPGLRREEVARLAGVSLDYYTKLERGSSKLRTASDSVLDAIARALHLDDVERDHLYVLARGTSAPRPPQPAQDGLRASMQRVLDSMTVPALAYNTCQDVIATNLVGRAMFTQLFDSDRPNLARFIFLDSRAREFFADWPLACSLTAAMLRFQAGRDPLNSDLTALIGELSTRSPQFRLDWAAQDVHEHRTGSKTYRHPEVGDLHVTYDVLEMPGEHGLSITTYSAEEGSPTEGKFKLLASWAATHPAPDAMSEPADSTSR</sequence>
<dbReference type="InterPro" id="IPR010982">
    <property type="entry name" value="Lambda_DNA-bd_dom_sf"/>
</dbReference>
<gene>
    <name evidence="2" type="ORF">EV643_103346</name>
</gene>
<dbReference type="GO" id="GO:0003677">
    <property type="term" value="F:DNA binding"/>
    <property type="evidence" value="ECO:0007669"/>
    <property type="project" value="InterPro"/>
</dbReference>
<proteinExistence type="predicted"/>
<keyword evidence="3" id="KW-1185">Reference proteome</keyword>
<dbReference type="CDD" id="cd00093">
    <property type="entry name" value="HTH_XRE"/>
    <property type="match status" value="1"/>
</dbReference>
<dbReference type="Gene3D" id="1.10.260.40">
    <property type="entry name" value="lambda repressor-like DNA-binding domains"/>
    <property type="match status" value="1"/>
</dbReference>
<dbReference type="Gene3D" id="3.30.450.180">
    <property type="match status" value="1"/>
</dbReference>
<dbReference type="InterPro" id="IPR001387">
    <property type="entry name" value="Cro/C1-type_HTH"/>
</dbReference>
<dbReference type="PANTHER" id="PTHR35010:SF2">
    <property type="entry name" value="BLL4672 PROTEIN"/>
    <property type="match status" value="1"/>
</dbReference>
<dbReference type="Pfam" id="PF13560">
    <property type="entry name" value="HTH_31"/>
    <property type="match status" value="1"/>
</dbReference>
<dbReference type="SMART" id="SM00530">
    <property type="entry name" value="HTH_XRE"/>
    <property type="match status" value="1"/>
</dbReference>
<dbReference type="SUPFAM" id="SSF47413">
    <property type="entry name" value="lambda repressor-like DNA-binding domains"/>
    <property type="match status" value="1"/>
</dbReference>
<feature type="domain" description="HTH cro/C1-type" evidence="1">
    <location>
        <begin position="36"/>
        <end position="85"/>
    </location>
</feature>